<dbReference type="EMBL" id="CP055153">
    <property type="protein sequence ID" value="QMU30497.1"/>
    <property type="molecule type" value="Genomic_DNA"/>
</dbReference>
<dbReference type="InterPro" id="IPR041657">
    <property type="entry name" value="HTH_17"/>
</dbReference>
<gene>
    <name evidence="2" type="ORF">HUW48_21835</name>
</gene>
<name>A0A7L7LCM4_9BACT</name>
<feature type="domain" description="Helix-turn-helix" evidence="1">
    <location>
        <begin position="41"/>
        <end position="89"/>
    </location>
</feature>
<dbReference type="Proteomes" id="UP000514509">
    <property type="component" value="Chromosome"/>
</dbReference>
<proteinExistence type="predicted"/>
<dbReference type="Pfam" id="PF12728">
    <property type="entry name" value="HTH_17"/>
    <property type="match status" value="1"/>
</dbReference>
<dbReference type="AlphaFoldDB" id="A0A7L7LCM4"/>
<evidence type="ECO:0000313" key="2">
    <source>
        <dbReference type="EMBL" id="QMU30497.1"/>
    </source>
</evidence>
<dbReference type="NCBIfam" id="TIGR01764">
    <property type="entry name" value="excise"/>
    <property type="match status" value="1"/>
</dbReference>
<dbReference type="KEGG" id="add:HUW48_21835"/>
<dbReference type="InterPro" id="IPR010093">
    <property type="entry name" value="SinI_DNA-bd"/>
</dbReference>
<dbReference type="InterPro" id="IPR009061">
    <property type="entry name" value="DNA-bd_dom_put_sf"/>
</dbReference>
<dbReference type="SUPFAM" id="SSF46955">
    <property type="entry name" value="Putative DNA-binding domain"/>
    <property type="match status" value="1"/>
</dbReference>
<sequence length="112" mass="12813">MEITFEQLPQAVGQLLVKVDQIEKLLQQNNFSTHSEPEQPLTIQQAAKFLNLAVPTVYTLVSQQVLPHSKKGKRLYFSKPELTEWVQSGRKKTILEIEAEATTFKFSKNKRG</sequence>
<evidence type="ECO:0000313" key="3">
    <source>
        <dbReference type="Proteomes" id="UP000514509"/>
    </source>
</evidence>
<protein>
    <submittedName>
        <fullName evidence="2">Helix-turn-helix domain-containing protein</fullName>
    </submittedName>
</protein>
<organism evidence="2 3">
    <name type="scientific">Adhaeribacter radiodurans</name>
    <dbReference type="NCBI Taxonomy" id="2745197"/>
    <lineage>
        <taxon>Bacteria</taxon>
        <taxon>Pseudomonadati</taxon>
        <taxon>Bacteroidota</taxon>
        <taxon>Cytophagia</taxon>
        <taxon>Cytophagales</taxon>
        <taxon>Hymenobacteraceae</taxon>
        <taxon>Adhaeribacter</taxon>
    </lineage>
</organism>
<accession>A0A7L7LCM4</accession>
<keyword evidence="3" id="KW-1185">Reference proteome</keyword>
<reference evidence="2 3" key="1">
    <citation type="submission" date="2020-08" db="EMBL/GenBank/DDBJ databases">
        <title>Adhaeribacter dokdonensis sp. nov., isolated from the rhizosphere of Elymus tsukushiensis, a plant native to the Dokdo Islands, Republic of Korea.</title>
        <authorList>
            <person name="Ghim S.Y."/>
        </authorList>
    </citation>
    <scope>NUCLEOTIDE SEQUENCE [LARGE SCALE GENOMIC DNA]</scope>
    <source>
        <strain evidence="2 3">KUDC8001</strain>
    </source>
</reference>
<dbReference type="GO" id="GO:0003677">
    <property type="term" value="F:DNA binding"/>
    <property type="evidence" value="ECO:0007669"/>
    <property type="project" value="InterPro"/>
</dbReference>
<evidence type="ECO:0000259" key="1">
    <source>
        <dbReference type="Pfam" id="PF12728"/>
    </source>
</evidence>
<dbReference type="RefSeq" id="WP_182412944.1">
    <property type="nucleotide sequence ID" value="NZ_CP055153.1"/>
</dbReference>